<evidence type="ECO:0000259" key="4">
    <source>
        <dbReference type="Pfam" id="PF00534"/>
    </source>
</evidence>
<dbReference type="Pfam" id="PF00534">
    <property type="entry name" value="Glycos_transf_1"/>
    <property type="match status" value="1"/>
</dbReference>
<proteinExistence type="predicted"/>
<dbReference type="EMBL" id="BAAAON010000002">
    <property type="protein sequence ID" value="GAA2175162.1"/>
    <property type="molecule type" value="Genomic_DNA"/>
</dbReference>
<evidence type="ECO:0000313" key="6">
    <source>
        <dbReference type="EMBL" id="GAA2175162.1"/>
    </source>
</evidence>
<evidence type="ECO:0000313" key="7">
    <source>
        <dbReference type="Proteomes" id="UP001500974"/>
    </source>
</evidence>
<evidence type="ECO:0000259" key="5">
    <source>
        <dbReference type="Pfam" id="PF13439"/>
    </source>
</evidence>
<evidence type="ECO:0000256" key="2">
    <source>
        <dbReference type="ARBA" id="ARBA00022676"/>
    </source>
</evidence>
<evidence type="ECO:0000256" key="3">
    <source>
        <dbReference type="ARBA" id="ARBA00022679"/>
    </source>
</evidence>
<reference evidence="7" key="1">
    <citation type="journal article" date="2019" name="Int. J. Syst. Evol. Microbiol.">
        <title>The Global Catalogue of Microorganisms (GCM) 10K type strain sequencing project: providing services to taxonomists for standard genome sequencing and annotation.</title>
        <authorList>
            <consortium name="The Broad Institute Genomics Platform"/>
            <consortium name="The Broad Institute Genome Sequencing Center for Infectious Disease"/>
            <person name="Wu L."/>
            <person name="Ma J."/>
        </authorList>
    </citation>
    <scope>NUCLEOTIDE SEQUENCE [LARGE SCALE GENOMIC DNA]</scope>
    <source>
        <strain evidence="7">JCM 14917</strain>
    </source>
</reference>
<keyword evidence="2" id="KW-0328">Glycosyltransferase</keyword>
<accession>A0ABP5MKM1</accession>
<feature type="domain" description="Glycosyl transferase family 1" evidence="4">
    <location>
        <begin position="187"/>
        <end position="349"/>
    </location>
</feature>
<protein>
    <recommendedName>
        <fullName evidence="1">D-inositol 3-phosphate glycosyltransferase</fullName>
    </recommendedName>
</protein>
<dbReference type="PANTHER" id="PTHR45947">
    <property type="entry name" value="SULFOQUINOVOSYL TRANSFERASE SQD2"/>
    <property type="match status" value="1"/>
</dbReference>
<dbReference type="Pfam" id="PF13439">
    <property type="entry name" value="Glyco_transf_4"/>
    <property type="match status" value="1"/>
</dbReference>
<dbReference type="Proteomes" id="UP001500974">
    <property type="component" value="Unassembled WGS sequence"/>
</dbReference>
<feature type="domain" description="Glycosyltransferase subfamily 4-like N-terminal" evidence="5">
    <location>
        <begin position="19"/>
        <end position="176"/>
    </location>
</feature>
<organism evidence="6 7">
    <name type="scientific">Arthrobacter parietis</name>
    <dbReference type="NCBI Taxonomy" id="271434"/>
    <lineage>
        <taxon>Bacteria</taxon>
        <taxon>Bacillati</taxon>
        <taxon>Actinomycetota</taxon>
        <taxon>Actinomycetes</taxon>
        <taxon>Micrococcales</taxon>
        <taxon>Micrococcaceae</taxon>
        <taxon>Arthrobacter</taxon>
    </lineage>
</organism>
<name>A0ABP5MKM1_9MICC</name>
<dbReference type="InterPro" id="IPR050194">
    <property type="entry name" value="Glycosyltransferase_grp1"/>
</dbReference>
<evidence type="ECO:0000256" key="1">
    <source>
        <dbReference type="ARBA" id="ARBA00021292"/>
    </source>
</evidence>
<sequence length="376" mass="40952">MRVAVTKGTLRVPPTYFALTHAEKMSDLHQFEVFCLVADLSTDSSVPVNDYVPLRQLGFRRRELVMPGFIPSMVGGVKKFHPDIIHQHFGTWAVAAAHVAMSTRVPLVTTLHGADVFALQRPPSTAMARWHHYNVRVANKQSRKLLAVSNFLAAEAIAAGLDPRKLEVHYQGIDTDYFTPAEKVRSSELGEKPMLLFVGGLSEGKGIRDLIAASGAVNKSAPHKLVIVGDGDLRAEVRQTAAEFTHIELVGPQDKELVRDWMRRARALVVPSRMYKGAREAAGLVALEAAACGVPVVANDSGGLREMMVPGSTGLLVREGHIDDLGEAIREIIQLPAHSYAAMSSAARKFAVEERSLNVSCAELAGHYEDIRGQTL</sequence>
<dbReference type="PANTHER" id="PTHR45947:SF3">
    <property type="entry name" value="SULFOQUINOVOSYL TRANSFERASE SQD2"/>
    <property type="match status" value="1"/>
</dbReference>
<dbReference type="InterPro" id="IPR028098">
    <property type="entry name" value="Glyco_trans_4-like_N"/>
</dbReference>
<dbReference type="SUPFAM" id="SSF53756">
    <property type="entry name" value="UDP-Glycosyltransferase/glycogen phosphorylase"/>
    <property type="match status" value="1"/>
</dbReference>
<keyword evidence="3" id="KW-0808">Transferase</keyword>
<keyword evidence="7" id="KW-1185">Reference proteome</keyword>
<dbReference type="InterPro" id="IPR001296">
    <property type="entry name" value="Glyco_trans_1"/>
</dbReference>
<dbReference type="Gene3D" id="3.40.50.2000">
    <property type="entry name" value="Glycogen Phosphorylase B"/>
    <property type="match status" value="2"/>
</dbReference>
<gene>
    <name evidence="6" type="primary">bshA</name>
    <name evidence="6" type="ORF">GCM10009784_16400</name>
</gene>
<comment type="caution">
    <text evidence="6">The sequence shown here is derived from an EMBL/GenBank/DDBJ whole genome shotgun (WGS) entry which is preliminary data.</text>
</comment>